<reference evidence="1" key="1">
    <citation type="submission" date="2021-06" db="EMBL/GenBank/DDBJ databases">
        <title>Comparative genomics, transcriptomics and evolutionary studies reveal genomic signatures of adaptation to plant cell wall in hemibiotrophic fungi.</title>
        <authorList>
            <consortium name="DOE Joint Genome Institute"/>
            <person name="Baroncelli R."/>
            <person name="Diaz J.F."/>
            <person name="Benocci T."/>
            <person name="Peng M."/>
            <person name="Battaglia E."/>
            <person name="Haridas S."/>
            <person name="Andreopoulos W."/>
            <person name="Labutti K."/>
            <person name="Pangilinan J."/>
            <person name="Floch G.L."/>
            <person name="Makela M.R."/>
            <person name="Henrissat B."/>
            <person name="Grigoriev I.V."/>
            <person name="Crouch J.A."/>
            <person name="De Vries R.P."/>
            <person name="Sukno S.A."/>
            <person name="Thon M.R."/>
        </authorList>
    </citation>
    <scope>NUCLEOTIDE SEQUENCE</scope>
    <source>
        <strain evidence="1">CBS 193.32</strain>
    </source>
</reference>
<keyword evidence="2" id="KW-1185">Reference proteome</keyword>
<protein>
    <recommendedName>
        <fullName evidence="3">CCHC-type domain-containing protein</fullName>
    </recommendedName>
</protein>
<accession>A0AAJ0AUU7</accession>
<sequence length="588" mass="64250">MSEVLLCRSGAEDRGSSYLPAFFTLHQTNPVSPLFVLLYPLQLTWLEAAPNIRVSHQDIPTSIFSSSASTPSIFPLVNLPTPAAGDVFTHNGNLNVTNAAANIFVVYDYDAKDAEQPPSSLTVDFVMGNGSNRVFGNLVKGLGLQLEGCLEGDRSVDTVYDDVVCVVNGQLTTSCAIGTIAGNLVTVADLTISGGNQQSQPHSVTTNYIYGCHLLESHLSYGGGLQRAYSAWASMTFAPVRSSSLPRNGIPLPAQNSTSHTNHTLKTGFVDRHDTLGLRSAEEEVNQLKRVVDDLFSRITSGQTTATAEQGTLQKGSSYTQQISRDWAIQRDGDSGSGYQRTTMCANCCRVGHEVKDCIGPVDVDGFISACPICNVRDHHFSTCNKLRKSKKKAKKTLEFLYLVQRRQNKPPIRSTTCWISVWAANNCPRMQLPHTKDFAQKIGQGLILQYPDWQTYDYSAHLPQRGATNAALRRDPSTEYESGRPCSLFPGTQGMSIGDGYNVVRAKMHRLGINLLPNAPNPAVLQSKKMKRQAKRNQTETALVQGDGSRFATGANCTIVQRPLPVLPPKPVFTRALTINIKQEEVD</sequence>
<comment type="caution">
    <text evidence="1">The sequence shown here is derived from an EMBL/GenBank/DDBJ whole genome shotgun (WGS) entry which is preliminary data.</text>
</comment>
<dbReference type="GO" id="GO:0003676">
    <property type="term" value="F:nucleic acid binding"/>
    <property type="evidence" value="ECO:0007669"/>
    <property type="project" value="InterPro"/>
</dbReference>
<dbReference type="RefSeq" id="XP_060433883.1">
    <property type="nucleotide sequence ID" value="XM_060580748.1"/>
</dbReference>
<name>A0AAJ0AUU7_9PEZI</name>
<evidence type="ECO:0008006" key="3">
    <source>
        <dbReference type="Google" id="ProtNLM"/>
    </source>
</evidence>
<evidence type="ECO:0000313" key="1">
    <source>
        <dbReference type="EMBL" id="KAK1690188.1"/>
    </source>
</evidence>
<dbReference type="GeneID" id="85465274"/>
<evidence type="ECO:0000313" key="2">
    <source>
        <dbReference type="Proteomes" id="UP001224890"/>
    </source>
</evidence>
<dbReference type="EMBL" id="JAHMHR010000006">
    <property type="protein sequence ID" value="KAK1690188.1"/>
    <property type="molecule type" value="Genomic_DNA"/>
</dbReference>
<dbReference type="Proteomes" id="UP001224890">
    <property type="component" value="Unassembled WGS sequence"/>
</dbReference>
<dbReference type="SUPFAM" id="SSF57756">
    <property type="entry name" value="Retrovirus zinc finger-like domains"/>
    <property type="match status" value="1"/>
</dbReference>
<dbReference type="AlphaFoldDB" id="A0AAJ0AUU7"/>
<dbReference type="GO" id="GO:0008270">
    <property type="term" value="F:zinc ion binding"/>
    <property type="evidence" value="ECO:0007669"/>
    <property type="project" value="InterPro"/>
</dbReference>
<organism evidence="1 2">
    <name type="scientific">Colletotrichum godetiae</name>
    <dbReference type="NCBI Taxonomy" id="1209918"/>
    <lineage>
        <taxon>Eukaryota</taxon>
        <taxon>Fungi</taxon>
        <taxon>Dikarya</taxon>
        <taxon>Ascomycota</taxon>
        <taxon>Pezizomycotina</taxon>
        <taxon>Sordariomycetes</taxon>
        <taxon>Hypocreomycetidae</taxon>
        <taxon>Glomerellales</taxon>
        <taxon>Glomerellaceae</taxon>
        <taxon>Colletotrichum</taxon>
        <taxon>Colletotrichum acutatum species complex</taxon>
    </lineage>
</organism>
<gene>
    <name evidence="1" type="ORF">BDP55DRAFT_755732</name>
</gene>
<dbReference type="InterPro" id="IPR036875">
    <property type="entry name" value="Znf_CCHC_sf"/>
</dbReference>
<proteinExistence type="predicted"/>